<proteinExistence type="predicted"/>
<sequence>MAHRLSSLRPRLSRRRSSDASVDSAEMGAAPTGRFSRTRTAGAPAWWGAAPRDAAADGPRTPPRRSSVRGPSSGRYTRLPPSGAAGPPPVVAAGSADAEAALLAAAAAGDSAAADTLLRSGSRADAVDAAGNPPVVVASRAGHAAVVEVLLWFDAVERVRGGEGRDRADGGSPSGDRAAADGGGGVAARGAGGKTPLHWAAAGGHDAIVEILLAAGAEVNATDAAGGTALQEAVAAGCGRAVEVLTAAGACVAVCARRRPGEPLLYGAIVRGHVPADGRAAVVRALAAAGADVDAPLNDDGQTPLHVAVRARQAGVVAALVAVGARRTAIDVSGRTPLGLCVADFPADLVALLVAKHRVRRGGRWVTEGGCVGSASELAELVAAAKAQRRLLLWRALKELEIVYKAAVRCPSLLTLGTLREKLVADNARGVASLRAGHNLLCLAADAGLFSSDPASDGGATQGAWQLGLYLPVQVVLAPADLPLARLIVADATARGFLAPWQAQLLQDHHRGGFPSAETTQGLFLRAHRLEGVSVEALVEAAGTAQRELAGLHHRLTEVPVSERRPLLIEEVPRVGLSLVLLVAAALPRGGSPAKAAAAAEVSAAATSAVDREALDFAVCHSNLRAALRVLTFSPAASQTALRTAVESAWGSYEEFVGVLASVVDAAAASAFILPSASLFSVSSWGGGDGGGCGGGGGTSLVRSPCCSDGGEAPTTSTVSVSASGSGKIPPPLFPSRSALGP</sequence>
<name>A0ACC3BKW4_PYRYE</name>
<protein>
    <submittedName>
        <fullName evidence="1">Uncharacterized protein</fullName>
    </submittedName>
</protein>
<dbReference type="Proteomes" id="UP000798662">
    <property type="component" value="Chromosome 1"/>
</dbReference>
<keyword evidence="2" id="KW-1185">Reference proteome</keyword>
<comment type="caution">
    <text evidence="1">The sequence shown here is derived from an EMBL/GenBank/DDBJ whole genome shotgun (WGS) entry which is preliminary data.</text>
</comment>
<gene>
    <name evidence="1" type="ORF">I4F81_001220</name>
</gene>
<evidence type="ECO:0000313" key="2">
    <source>
        <dbReference type="Proteomes" id="UP000798662"/>
    </source>
</evidence>
<organism evidence="1 2">
    <name type="scientific">Pyropia yezoensis</name>
    <name type="common">Susabi-nori</name>
    <name type="synonym">Porphyra yezoensis</name>
    <dbReference type="NCBI Taxonomy" id="2788"/>
    <lineage>
        <taxon>Eukaryota</taxon>
        <taxon>Rhodophyta</taxon>
        <taxon>Bangiophyceae</taxon>
        <taxon>Bangiales</taxon>
        <taxon>Bangiaceae</taxon>
        <taxon>Pyropia</taxon>
    </lineage>
</organism>
<evidence type="ECO:0000313" key="1">
    <source>
        <dbReference type="EMBL" id="KAK1858619.1"/>
    </source>
</evidence>
<reference evidence="1" key="1">
    <citation type="submission" date="2019-11" db="EMBL/GenBank/DDBJ databases">
        <title>Nori genome reveals adaptations in red seaweeds to the harsh intertidal environment.</title>
        <authorList>
            <person name="Wang D."/>
            <person name="Mao Y."/>
        </authorList>
    </citation>
    <scope>NUCLEOTIDE SEQUENCE</scope>
    <source>
        <tissue evidence="1">Gametophyte</tissue>
    </source>
</reference>
<dbReference type="EMBL" id="CM020618">
    <property type="protein sequence ID" value="KAK1858619.1"/>
    <property type="molecule type" value="Genomic_DNA"/>
</dbReference>
<accession>A0ACC3BKW4</accession>